<evidence type="ECO:0000256" key="4">
    <source>
        <dbReference type="RuleBase" id="RU003719"/>
    </source>
</evidence>
<protein>
    <submittedName>
        <fullName evidence="7">D-lactate dehydrogenase</fullName>
        <ecNumber evidence="7">1.1.1.28</ecNumber>
    </submittedName>
</protein>
<keyword evidence="3" id="KW-0520">NAD</keyword>
<feature type="domain" description="D-isomer specific 2-hydroxyacid dehydrogenase catalytic" evidence="5">
    <location>
        <begin position="21"/>
        <end position="318"/>
    </location>
</feature>
<dbReference type="InterPro" id="IPR036291">
    <property type="entry name" value="NAD(P)-bd_dom_sf"/>
</dbReference>
<dbReference type="PANTHER" id="PTHR43026:SF1">
    <property type="entry name" value="2-HYDROXYACID DEHYDROGENASE HOMOLOG 1-RELATED"/>
    <property type="match status" value="1"/>
</dbReference>
<keyword evidence="8" id="KW-1185">Reference proteome</keyword>
<organism evidence="7 8">
    <name type="scientific">Bifidobacterium boum</name>
    <dbReference type="NCBI Taxonomy" id="78343"/>
    <lineage>
        <taxon>Bacteria</taxon>
        <taxon>Bacillati</taxon>
        <taxon>Actinomycetota</taxon>
        <taxon>Actinomycetes</taxon>
        <taxon>Bifidobacteriales</taxon>
        <taxon>Bifidobacteriaceae</taxon>
        <taxon>Bifidobacterium</taxon>
    </lineage>
</organism>
<dbReference type="GO" id="GO:0051287">
    <property type="term" value="F:NAD binding"/>
    <property type="evidence" value="ECO:0007669"/>
    <property type="project" value="InterPro"/>
</dbReference>
<dbReference type="Gene3D" id="3.40.50.720">
    <property type="entry name" value="NAD(P)-binding Rossmann-like Domain"/>
    <property type="match status" value="2"/>
</dbReference>
<evidence type="ECO:0000313" key="8">
    <source>
        <dbReference type="Proteomes" id="UP000029093"/>
    </source>
</evidence>
<comment type="caution">
    <text evidence="7">The sequence shown here is derived from an EMBL/GenBank/DDBJ whole genome shotgun (WGS) entry which is preliminary data.</text>
</comment>
<evidence type="ECO:0000256" key="2">
    <source>
        <dbReference type="ARBA" id="ARBA00023002"/>
    </source>
</evidence>
<dbReference type="GO" id="GO:0008720">
    <property type="term" value="F:D-lactate dehydrogenase (NAD+) activity"/>
    <property type="evidence" value="ECO:0007669"/>
    <property type="project" value="UniProtKB-EC"/>
</dbReference>
<evidence type="ECO:0000256" key="3">
    <source>
        <dbReference type="ARBA" id="ARBA00023027"/>
    </source>
</evidence>
<dbReference type="InterPro" id="IPR006140">
    <property type="entry name" value="D-isomer_DH_NAD-bd"/>
</dbReference>
<evidence type="ECO:0000259" key="5">
    <source>
        <dbReference type="Pfam" id="PF00389"/>
    </source>
</evidence>
<dbReference type="EMBL" id="JGYQ01000016">
    <property type="protein sequence ID" value="KFI46382.1"/>
    <property type="molecule type" value="Genomic_DNA"/>
</dbReference>
<feature type="domain" description="D-isomer specific 2-hydroxyacid dehydrogenase NAD-binding" evidence="6">
    <location>
        <begin position="130"/>
        <end position="290"/>
    </location>
</feature>
<dbReference type="OrthoDB" id="9793626at2"/>
<evidence type="ECO:0000256" key="1">
    <source>
        <dbReference type="ARBA" id="ARBA00005854"/>
    </source>
</evidence>
<dbReference type="PROSITE" id="PS00065">
    <property type="entry name" value="D_2_HYDROXYACID_DH_1"/>
    <property type="match status" value="1"/>
</dbReference>
<dbReference type="SUPFAM" id="SSF52283">
    <property type="entry name" value="Formate/glycerate dehydrogenase catalytic domain-like"/>
    <property type="match status" value="1"/>
</dbReference>
<dbReference type="Pfam" id="PF00389">
    <property type="entry name" value="2-Hacid_dh"/>
    <property type="match status" value="1"/>
</dbReference>
<dbReference type="GeneID" id="303204575"/>
<dbReference type="PROSITE" id="PS00671">
    <property type="entry name" value="D_2_HYDROXYACID_DH_3"/>
    <property type="match status" value="1"/>
</dbReference>
<proteinExistence type="inferred from homology"/>
<dbReference type="SUPFAM" id="SSF51735">
    <property type="entry name" value="NAD(P)-binding Rossmann-fold domains"/>
    <property type="match status" value="1"/>
</dbReference>
<evidence type="ECO:0000313" key="7">
    <source>
        <dbReference type="EMBL" id="KFI46382.1"/>
    </source>
</evidence>
<dbReference type="PANTHER" id="PTHR43026">
    <property type="entry name" value="2-HYDROXYACID DEHYDROGENASE HOMOLOG 1-RELATED"/>
    <property type="match status" value="1"/>
</dbReference>
<dbReference type="EC" id="1.1.1.28" evidence="7"/>
<dbReference type="RefSeq" id="WP_026502370.1">
    <property type="nucleotide sequence ID" value="NZ_JBQKGB010000016.1"/>
</dbReference>
<keyword evidence="2 4" id="KW-0560">Oxidoreductase</keyword>
<dbReference type="Proteomes" id="UP000029093">
    <property type="component" value="Unassembled WGS sequence"/>
</dbReference>
<evidence type="ECO:0000259" key="6">
    <source>
        <dbReference type="Pfam" id="PF02826"/>
    </source>
</evidence>
<dbReference type="InterPro" id="IPR029752">
    <property type="entry name" value="D-isomer_DH_CS1"/>
</dbReference>
<dbReference type="Pfam" id="PF02826">
    <property type="entry name" value="2-Hacid_dh_C"/>
    <property type="match status" value="1"/>
</dbReference>
<name>A0A086ZIN2_9BIFI</name>
<dbReference type="AlphaFoldDB" id="A0A086ZIN2"/>
<sequence length="322" mass="35345">MRLIYFGANPLAYPAIRTWSQRNDVEVTCVHEGLNADNIGMVEGHDGICLYLSDVMRSDENIYRTLHEYGIRQLSITATGVDGLNRQYAQQYGFHVTNVPGYSPTSVGHFALMSVLMGLRCIAAVEKDALDSRTMIGRELSDVTVGVLGTGRIGSVVADGVMALGGHVIACSARTNPLLEGRVRYVDFDRLLEQSDVISIHVPLTEETYHQFDFGAFSRMKEGSCLVNTARGAIVDTEALLAALDAGRVGGAVLDCVEHEEQYMATGWKNNPLVQRLTRYPNVMVTPHVAYYTQRAVDEIAWAALDNAKNVIETGRSVDMVL</sequence>
<dbReference type="InterPro" id="IPR058205">
    <property type="entry name" value="D-LDH-like"/>
</dbReference>
<comment type="similarity">
    <text evidence="1 4">Belongs to the D-isomer specific 2-hydroxyacid dehydrogenase family.</text>
</comment>
<reference evidence="7 8" key="1">
    <citation type="submission" date="2014-03" db="EMBL/GenBank/DDBJ databases">
        <title>Genomics of Bifidobacteria.</title>
        <authorList>
            <person name="Ventura M."/>
            <person name="Milani C."/>
            <person name="Lugli G.A."/>
        </authorList>
    </citation>
    <scope>NUCLEOTIDE SEQUENCE [LARGE SCALE GENOMIC DNA]</scope>
    <source>
        <strain evidence="7 8">LMG 10736</strain>
    </source>
</reference>
<dbReference type="InterPro" id="IPR006139">
    <property type="entry name" value="D-isomer_2_OHA_DH_cat_dom"/>
</dbReference>
<dbReference type="InterPro" id="IPR029753">
    <property type="entry name" value="D-isomer_DH_CS"/>
</dbReference>
<gene>
    <name evidence="7" type="ORF">BBOU_1473</name>
</gene>
<accession>A0A086ZIN2</accession>